<dbReference type="EMBL" id="JAABOJ010000032">
    <property type="protein sequence ID" value="KAF3276588.1"/>
    <property type="molecule type" value="Genomic_DNA"/>
</dbReference>
<evidence type="ECO:0000313" key="3">
    <source>
        <dbReference type="Proteomes" id="UP000474640"/>
    </source>
</evidence>
<sequence length="305" mass="34159">MDSFLKVSRLLGFQYLLIILAILTRGGVDGHSWVDELTCASGPFFTSRPLPPGIPTEGYIRDYVGRQSTQIDQLTTFRILDLSSNQPVCPPGRTSTGYSKKFPKLRATPGDLIKASYLENGHIWQTLAGINGPDAKPGTIYWYGTQTPKSDRDIASVLEWTPDGKGGDGEGFLLAATPFDDLVCIETGHEDAEEGRVGGPCSSYFRLPETAEEGKDFTVYWLWDYTEHFGPPKPGFIEWYSSCLDIAVISKEDALKEIEEARRNAQPLPTDSTPTKALNRHLRRQQLYNERRKQAGEKKSSWFSW</sequence>
<dbReference type="Pfam" id="PF24320">
    <property type="entry name" value="DUF7492"/>
    <property type="match status" value="1"/>
</dbReference>
<protein>
    <recommendedName>
        <fullName evidence="1">DUF7492 domain-containing protein</fullName>
    </recommendedName>
</protein>
<dbReference type="OMA" id="DKMCKDT"/>
<comment type="caution">
    <text evidence="2">The sequence shown here is derived from an EMBL/GenBank/DDBJ whole genome shotgun (WGS) entry which is preliminary data.</text>
</comment>
<dbReference type="AlphaFoldDB" id="A0A7C8V6N4"/>
<dbReference type="OrthoDB" id="64281at2759"/>
<dbReference type="InterPro" id="IPR055915">
    <property type="entry name" value="DUF7492"/>
</dbReference>
<feature type="domain" description="DUF7492" evidence="1">
    <location>
        <begin position="29"/>
        <end position="259"/>
    </location>
</feature>
<reference evidence="2 3" key="1">
    <citation type="submission" date="2020-01" db="EMBL/GenBank/DDBJ databases">
        <authorList>
            <person name="Palmer J.M."/>
        </authorList>
    </citation>
    <scope>NUCLEOTIDE SEQUENCE [LARGE SCALE GENOMIC DNA]</scope>
    <source>
        <strain evidence="2 3">TWF970</strain>
    </source>
</reference>
<proteinExistence type="predicted"/>
<evidence type="ECO:0000259" key="1">
    <source>
        <dbReference type="Pfam" id="PF24320"/>
    </source>
</evidence>
<name>A0A7C8V6N4_ORBOL</name>
<organism evidence="2 3">
    <name type="scientific">Orbilia oligospora</name>
    <name type="common">Nematode-trapping fungus</name>
    <name type="synonym">Arthrobotrys oligospora</name>
    <dbReference type="NCBI Taxonomy" id="2813651"/>
    <lineage>
        <taxon>Eukaryota</taxon>
        <taxon>Fungi</taxon>
        <taxon>Dikarya</taxon>
        <taxon>Ascomycota</taxon>
        <taxon>Pezizomycotina</taxon>
        <taxon>Orbiliomycetes</taxon>
        <taxon>Orbiliales</taxon>
        <taxon>Orbiliaceae</taxon>
        <taxon>Orbilia</taxon>
    </lineage>
</organism>
<gene>
    <name evidence="2" type="ORF">TWF970_006180</name>
</gene>
<evidence type="ECO:0000313" key="2">
    <source>
        <dbReference type="EMBL" id="KAF3276588.1"/>
    </source>
</evidence>
<accession>A0A7C8V6N4</accession>
<dbReference type="Proteomes" id="UP000474640">
    <property type="component" value="Unassembled WGS sequence"/>
</dbReference>